<dbReference type="AlphaFoldDB" id="D8SMK7"/>
<evidence type="ECO:0000313" key="1">
    <source>
        <dbReference type="EMBL" id="EFJ14203.1"/>
    </source>
</evidence>
<gene>
    <name evidence="1" type="ORF">SELMODRAFT_423693</name>
</gene>
<name>D8SMK7_SELML</name>
<protein>
    <submittedName>
        <fullName evidence="1">Uncharacterized protein</fullName>
    </submittedName>
</protein>
<dbReference type="Proteomes" id="UP000001514">
    <property type="component" value="Unassembled WGS sequence"/>
</dbReference>
<dbReference type="Gramene" id="EFJ14203">
    <property type="protein sequence ID" value="EFJ14203"/>
    <property type="gene ID" value="SELMODRAFT_423693"/>
</dbReference>
<proteinExistence type="predicted"/>
<dbReference type="EMBL" id="GL377628">
    <property type="protein sequence ID" value="EFJ14203.1"/>
    <property type="molecule type" value="Genomic_DNA"/>
</dbReference>
<dbReference type="InParanoid" id="D8SMK7"/>
<sequence>MCGAKQVWQSKFGKASSAMHPRPTSFECPGGDASATAVLNDPSHKGEGGGISLAFQRPDAPFIRARGRGHPLRFIRNWGASARLDRDREQKQWFFMLITIASNNNCTERTQQQRHDAKRNRPTLLAAIQNSNCPHSWFKGQGS</sequence>
<accession>D8SMK7</accession>
<keyword evidence="2" id="KW-1185">Reference proteome</keyword>
<dbReference type="HOGENOM" id="CLU_1809535_0_0_1"/>
<reference evidence="1 2" key="1">
    <citation type="journal article" date="2011" name="Science">
        <title>The Selaginella genome identifies genetic changes associated with the evolution of vascular plants.</title>
        <authorList>
            <person name="Banks J.A."/>
            <person name="Nishiyama T."/>
            <person name="Hasebe M."/>
            <person name="Bowman J.L."/>
            <person name="Gribskov M."/>
            <person name="dePamphilis C."/>
            <person name="Albert V.A."/>
            <person name="Aono N."/>
            <person name="Aoyama T."/>
            <person name="Ambrose B.A."/>
            <person name="Ashton N.W."/>
            <person name="Axtell M.J."/>
            <person name="Barker E."/>
            <person name="Barker M.S."/>
            <person name="Bennetzen J.L."/>
            <person name="Bonawitz N.D."/>
            <person name="Chapple C."/>
            <person name="Cheng C."/>
            <person name="Correa L.G."/>
            <person name="Dacre M."/>
            <person name="DeBarry J."/>
            <person name="Dreyer I."/>
            <person name="Elias M."/>
            <person name="Engstrom E.M."/>
            <person name="Estelle M."/>
            <person name="Feng L."/>
            <person name="Finet C."/>
            <person name="Floyd S.K."/>
            <person name="Frommer W.B."/>
            <person name="Fujita T."/>
            <person name="Gramzow L."/>
            <person name="Gutensohn M."/>
            <person name="Harholt J."/>
            <person name="Hattori M."/>
            <person name="Heyl A."/>
            <person name="Hirai T."/>
            <person name="Hiwatashi Y."/>
            <person name="Ishikawa M."/>
            <person name="Iwata M."/>
            <person name="Karol K.G."/>
            <person name="Koehler B."/>
            <person name="Kolukisaoglu U."/>
            <person name="Kubo M."/>
            <person name="Kurata T."/>
            <person name="Lalonde S."/>
            <person name="Li K."/>
            <person name="Li Y."/>
            <person name="Litt A."/>
            <person name="Lyons E."/>
            <person name="Manning G."/>
            <person name="Maruyama T."/>
            <person name="Michael T.P."/>
            <person name="Mikami K."/>
            <person name="Miyazaki S."/>
            <person name="Morinaga S."/>
            <person name="Murata T."/>
            <person name="Mueller-Roeber B."/>
            <person name="Nelson D.R."/>
            <person name="Obara M."/>
            <person name="Oguri Y."/>
            <person name="Olmstead R.G."/>
            <person name="Onodera N."/>
            <person name="Petersen B.L."/>
            <person name="Pils B."/>
            <person name="Prigge M."/>
            <person name="Rensing S.A."/>
            <person name="Riano-Pachon D.M."/>
            <person name="Roberts A.W."/>
            <person name="Sato Y."/>
            <person name="Scheller H.V."/>
            <person name="Schulz B."/>
            <person name="Schulz C."/>
            <person name="Shakirov E.V."/>
            <person name="Shibagaki N."/>
            <person name="Shinohara N."/>
            <person name="Shippen D.E."/>
            <person name="Soerensen I."/>
            <person name="Sotooka R."/>
            <person name="Sugimoto N."/>
            <person name="Sugita M."/>
            <person name="Sumikawa N."/>
            <person name="Tanurdzic M."/>
            <person name="Theissen G."/>
            <person name="Ulvskov P."/>
            <person name="Wakazuki S."/>
            <person name="Weng J.K."/>
            <person name="Willats W.W."/>
            <person name="Wipf D."/>
            <person name="Wolf P.G."/>
            <person name="Yang L."/>
            <person name="Zimmer A.D."/>
            <person name="Zhu Q."/>
            <person name="Mitros T."/>
            <person name="Hellsten U."/>
            <person name="Loque D."/>
            <person name="Otillar R."/>
            <person name="Salamov A."/>
            <person name="Schmutz J."/>
            <person name="Shapiro H."/>
            <person name="Lindquist E."/>
            <person name="Lucas S."/>
            <person name="Rokhsar D."/>
            <person name="Grigoriev I.V."/>
        </authorList>
    </citation>
    <scope>NUCLEOTIDE SEQUENCE [LARGE SCALE GENOMIC DNA]</scope>
</reference>
<dbReference type="KEGG" id="smo:SELMODRAFT_423693"/>
<organism evidence="2">
    <name type="scientific">Selaginella moellendorffii</name>
    <name type="common">Spikemoss</name>
    <dbReference type="NCBI Taxonomy" id="88036"/>
    <lineage>
        <taxon>Eukaryota</taxon>
        <taxon>Viridiplantae</taxon>
        <taxon>Streptophyta</taxon>
        <taxon>Embryophyta</taxon>
        <taxon>Tracheophyta</taxon>
        <taxon>Lycopodiopsida</taxon>
        <taxon>Selaginellales</taxon>
        <taxon>Selaginellaceae</taxon>
        <taxon>Selaginella</taxon>
    </lineage>
</organism>
<evidence type="ECO:0000313" key="2">
    <source>
        <dbReference type="Proteomes" id="UP000001514"/>
    </source>
</evidence>